<feature type="transmembrane region" description="Helical" evidence="14">
    <location>
        <begin position="196"/>
        <end position="217"/>
    </location>
</feature>
<accession>A0A4R9BZ75</accession>
<proteinExistence type="predicted"/>
<feature type="domain" description="Histidine kinase" evidence="15">
    <location>
        <begin position="447"/>
        <end position="546"/>
    </location>
</feature>
<evidence type="ECO:0000256" key="13">
    <source>
        <dbReference type="ARBA" id="ARBA00023136"/>
    </source>
</evidence>
<dbReference type="GO" id="GO:0005886">
    <property type="term" value="C:plasma membrane"/>
    <property type="evidence" value="ECO:0007669"/>
    <property type="project" value="UniProtKB-SubCell"/>
</dbReference>
<sequence length="557" mass="59051">MNSPQHNARESWLRRPRLRMRPDERTAARRRGFAFGLFVAQVGVITVIAAVAAGIAVFVQADQVRHSAEGDLEVLADSVATLPVVIEGLQSPDPHAAIQPVTSAMQKAAEVSYITVVDLDNLRVAHPWPELVGEPVSSDHSGVRAGERFVGSEEDGPVGLTLRAKVPVIAPDGRIVGTVSAGVPLRAVQQEVAGRALQIILPTLVAVLLGLVVSWTVTARLRRRLYGVEPGEMLALVQSRAAMTDGVQDGVIGIDDDGRIAFMNAGAKRLLAVDGPVEGMHARRALPAAVAALLERTGRPDTKELVTAGRTLVVTRSTAVADGRDVGSTLVIQDRSELESMLATLGDERARSGVLRVEAHDFDNRMHVVAGLLRLGEFDDARTYLDSLPRAERPGASRQWQRIESPMLAALLASRQAQADAEGLTLTISEDSRVAPDVAVGPAELTVVGNLLSNAIEAARTSIDVFLFGDADGLELIIDDDGPGVSEADALRIFEAGQTSKDSDGWRHGIGLAVVHDHVAKRGGEISIGRADLGGARFQVQLPAPSAASPHPEESPA</sequence>
<keyword evidence="5" id="KW-0597">Phosphoprotein</keyword>
<evidence type="ECO:0000313" key="16">
    <source>
        <dbReference type="EMBL" id="TFD95231.1"/>
    </source>
</evidence>
<keyword evidence="4" id="KW-1003">Cell membrane</keyword>
<keyword evidence="11 14" id="KW-1133">Transmembrane helix</keyword>
<keyword evidence="12" id="KW-0902">Two-component regulatory system</keyword>
<dbReference type="CDD" id="cd18773">
    <property type="entry name" value="PDC1_HK_sensor"/>
    <property type="match status" value="1"/>
</dbReference>
<evidence type="ECO:0000256" key="4">
    <source>
        <dbReference type="ARBA" id="ARBA00022475"/>
    </source>
</evidence>
<dbReference type="Proteomes" id="UP000298468">
    <property type="component" value="Unassembled WGS sequence"/>
</dbReference>
<evidence type="ECO:0000256" key="14">
    <source>
        <dbReference type="SAM" id="Phobius"/>
    </source>
</evidence>
<evidence type="ECO:0000256" key="8">
    <source>
        <dbReference type="ARBA" id="ARBA00022741"/>
    </source>
</evidence>
<dbReference type="PROSITE" id="PS50109">
    <property type="entry name" value="HIS_KIN"/>
    <property type="match status" value="1"/>
</dbReference>
<dbReference type="InterPro" id="IPR036890">
    <property type="entry name" value="HATPase_C_sf"/>
</dbReference>
<dbReference type="InterPro" id="IPR029151">
    <property type="entry name" value="Sensor-like_sf"/>
</dbReference>
<comment type="subcellular location">
    <subcellularLocation>
        <location evidence="2">Cell membrane</location>
        <topology evidence="2">Multi-pass membrane protein</topology>
    </subcellularLocation>
</comment>
<dbReference type="PRINTS" id="PR00344">
    <property type="entry name" value="BCTRLSENSOR"/>
</dbReference>
<dbReference type="InterPro" id="IPR004358">
    <property type="entry name" value="Sig_transdc_His_kin-like_C"/>
</dbReference>
<evidence type="ECO:0000256" key="5">
    <source>
        <dbReference type="ARBA" id="ARBA00022553"/>
    </source>
</evidence>
<dbReference type="AlphaFoldDB" id="A0A4R9BZ75"/>
<dbReference type="SUPFAM" id="SSF55874">
    <property type="entry name" value="ATPase domain of HSP90 chaperone/DNA topoisomerase II/histidine kinase"/>
    <property type="match status" value="1"/>
</dbReference>
<comment type="catalytic activity">
    <reaction evidence="1">
        <text>ATP + protein L-histidine = ADP + protein N-phospho-L-histidine.</text>
        <dbReference type="EC" id="2.7.13.3"/>
    </reaction>
</comment>
<comment type="caution">
    <text evidence="16">The sequence shown here is derived from an EMBL/GenBank/DDBJ whole genome shotgun (WGS) entry which is preliminary data.</text>
</comment>
<keyword evidence="10" id="KW-0067">ATP-binding</keyword>
<evidence type="ECO:0000256" key="10">
    <source>
        <dbReference type="ARBA" id="ARBA00022840"/>
    </source>
</evidence>
<keyword evidence="8" id="KW-0547">Nucleotide-binding</keyword>
<evidence type="ECO:0000256" key="1">
    <source>
        <dbReference type="ARBA" id="ARBA00000085"/>
    </source>
</evidence>
<evidence type="ECO:0000259" key="15">
    <source>
        <dbReference type="PROSITE" id="PS50109"/>
    </source>
</evidence>
<evidence type="ECO:0000313" key="17">
    <source>
        <dbReference type="Proteomes" id="UP000298468"/>
    </source>
</evidence>
<dbReference type="GO" id="GO:0000155">
    <property type="term" value="F:phosphorelay sensor kinase activity"/>
    <property type="evidence" value="ECO:0007669"/>
    <property type="project" value="InterPro"/>
</dbReference>
<dbReference type="EMBL" id="SOHM01000002">
    <property type="protein sequence ID" value="TFD95231.1"/>
    <property type="molecule type" value="Genomic_DNA"/>
</dbReference>
<dbReference type="Pfam" id="PF17203">
    <property type="entry name" value="sCache_3_2"/>
    <property type="match status" value="1"/>
</dbReference>
<evidence type="ECO:0000256" key="2">
    <source>
        <dbReference type="ARBA" id="ARBA00004651"/>
    </source>
</evidence>
<dbReference type="InterPro" id="IPR033463">
    <property type="entry name" value="sCache_3"/>
</dbReference>
<dbReference type="Gene3D" id="3.30.450.20">
    <property type="entry name" value="PAS domain"/>
    <property type="match status" value="2"/>
</dbReference>
<evidence type="ECO:0000256" key="11">
    <source>
        <dbReference type="ARBA" id="ARBA00022989"/>
    </source>
</evidence>
<reference evidence="16 17" key="1">
    <citation type="submission" date="2019-03" db="EMBL/GenBank/DDBJ databases">
        <title>Genomics of glacier-inhabiting Cryobacterium strains.</title>
        <authorList>
            <person name="Liu Q."/>
            <person name="Xin Y.-H."/>
        </authorList>
    </citation>
    <scope>NUCLEOTIDE SEQUENCE [LARGE SCALE GENOMIC DNA]</scope>
    <source>
        <strain evidence="16 17">Sr59</strain>
    </source>
</reference>
<keyword evidence="17" id="KW-1185">Reference proteome</keyword>
<dbReference type="RefSeq" id="WP_134639044.1">
    <property type="nucleotide sequence ID" value="NZ_SOHM01000002.1"/>
</dbReference>
<dbReference type="PANTHER" id="PTHR45436">
    <property type="entry name" value="SENSOR HISTIDINE KINASE YKOH"/>
    <property type="match status" value="1"/>
</dbReference>
<keyword evidence="13 14" id="KW-0472">Membrane</keyword>
<dbReference type="OrthoDB" id="9792686at2"/>
<keyword evidence="6" id="KW-0808">Transferase</keyword>
<dbReference type="GO" id="GO:0005524">
    <property type="term" value="F:ATP binding"/>
    <property type="evidence" value="ECO:0007669"/>
    <property type="project" value="UniProtKB-KW"/>
</dbReference>
<evidence type="ECO:0000256" key="6">
    <source>
        <dbReference type="ARBA" id="ARBA00022679"/>
    </source>
</evidence>
<evidence type="ECO:0000256" key="12">
    <source>
        <dbReference type="ARBA" id="ARBA00023012"/>
    </source>
</evidence>
<dbReference type="SMART" id="SM00387">
    <property type="entry name" value="HATPase_c"/>
    <property type="match status" value="1"/>
</dbReference>
<dbReference type="CDD" id="cd00075">
    <property type="entry name" value="HATPase"/>
    <property type="match status" value="1"/>
</dbReference>
<dbReference type="SUPFAM" id="SSF55890">
    <property type="entry name" value="Sporulation response regulatory protein Spo0B"/>
    <property type="match status" value="1"/>
</dbReference>
<keyword evidence="7 14" id="KW-0812">Transmembrane</keyword>
<dbReference type="InterPro" id="IPR003594">
    <property type="entry name" value="HATPase_dom"/>
</dbReference>
<dbReference type="InterPro" id="IPR005467">
    <property type="entry name" value="His_kinase_dom"/>
</dbReference>
<dbReference type="InterPro" id="IPR016120">
    <property type="entry name" value="Sig_transdc_His_kin_SpoOB"/>
</dbReference>
<name>A0A4R9BZ75_9MICO</name>
<feature type="transmembrane region" description="Helical" evidence="14">
    <location>
        <begin position="33"/>
        <end position="59"/>
    </location>
</feature>
<keyword evidence="9" id="KW-0418">Kinase</keyword>
<evidence type="ECO:0000256" key="3">
    <source>
        <dbReference type="ARBA" id="ARBA00012438"/>
    </source>
</evidence>
<organism evidence="16 17">
    <name type="scientific">Cryobacterium lactosi</name>
    <dbReference type="NCBI Taxonomy" id="1259202"/>
    <lineage>
        <taxon>Bacteria</taxon>
        <taxon>Bacillati</taxon>
        <taxon>Actinomycetota</taxon>
        <taxon>Actinomycetes</taxon>
        <taxon>Micrococcales</taxon>
        <taxon>Microbacteriaceae</taxon>
        <taxon>Cryobacterium</taxon>
    </lineage>
</organism>
<protein>
    <recommendedName>
        <fullName evidence="3">histidine kinase</fullName>
        <ecNumber evidence="3">2.7.13.3</ecNumber>
    </recommendedName>
</protein>
<dbReference type="InterPro" id="IPR050428">
    <property type="entry name" value="TCS_sensor_his_kinase"/>
</dbReference>
<gene>
    <name evidence="16" type="ORF">E3T61_00930</name>
</gene>
<dbReference type="EC" id="2.7.13.3" evidence="3"/>
<dbReference type="Pfam" id="PF02518">
    <property type="entry name" value="HATPase_c"/>
    <property type="match status" value="1"/>
</dbReference>
<evidence type="ECO:0000256" key="7">
    <source>
        <dbReference type="ARBA" id="ARBA00022692"/>
    </source>
</evidence>
<dbReference type="Gene3D" id="1.10.287.130">
    <property type="match status" value="1"/>
</dbReference>
<dbReference type="SUPFAM" id="SSF103190">
    <property type="entry name" value="Sensory domain-like"/>
    <property type="match status" value="1"/>
</dbReference>
<dbReference type="PANTHER" id="PTHR45436:SF5">
    <property type="entry name" value="SENSOR HISTIDINE KINASE TRCS"/>
    <property type="match status" value="1"/>
</dbReference>
<dbReference type="Gene3D" id="3.30.565.10">
    <property type="entry name" value="Histidine kinase-like ATPase, C-terminal domain"/>
    <property type="match status" value="1"/>
</dbReference>
<evidence type="ECO:0000256" key="9">
    <source>
        <dbReference type="ARBA" id="ARBA00022777"/>
    </source>
</evidence>